<name>X0VZ77_9ZZZZ</name>
<dbReference type="EMBL" id="BARS01039843">
    <property type="protein sequence ID" value="GAG23605.1"/>
    <property type="molecule type" value="Genomic_DNA"/>
</dbReference>
<dbReference type="InterPro" id="IPR008031">
    <property type="entry name" value="MtmB_MeTrfase"/>
</dbReference>
<comment type="caution">
    <text evidence="1">The sequence shown here is derived from an EMBL/GenBank/DDBJ whole genome shotgun (WGS) entry which is preliminary data.</text>
</comment>
<evidence type="ECO:0000313" key="1">
    <source>
        <dbReference type="EMBL" id="GAG23605.1"/>
    </source>
</evidence>
<gene>
    <name evidence="1" type="ORF">S01H1_60817</name>
</gene>
<proteinExistence type="predicted"/>
<dbReference type="SUPFAM" id="SSF75098">
    <property type="entry name" value="Monomethylamine methyltransferase MtmB"/>
    <property type="match status" value="1"/>
</dbReference>
<dbReference type="InterPro" id="IPR036655">
    <property type="entry name" value="MtmB_sf"/>
</dbReference>
<protein>
    <submittedName>
        <fullName evidence="1">Uncharacterized protein</fullName>
    </submittedName>
</protein>
<reference evidence="1" key="1">
    <citation type="journal article" date="2014" name="Front. Microbiol.">
        <title>High frequency of phylogenetically diverse reductive dehalogenase-homologous genes in deep subseafloor sedimentary metagenomes.</title>
        <authorList>
            <person name="Kawai M."/>
            <person name="Futagami T."/>
            <person name="Toyoda A."/>
            <person name="Takaki Y."/>
            <person name="Nishi S."/>
            <person name="Hori S."/>
            <person name="Arai W."/>
            <person name="Tsubouchi T."/>
            <person name="Morono Y."/>
            <person name="Uchiyama I."/>
            <person name="Ito T."/>
            <person name="Fujiyama A."/>
            <person name="Inagaki F."/>
            <person name="Takami H."/>
        </authorList>
    </citation>
    <scope>NUCLEOTIDE SEQUENCE</scope>
    <source>
        <strain evidence="1">Expedition CK06-06</strain>
    </source>
</reference>
<dbReference type="AlphaFoldDB" id="X0VZ77"/>
<dbReference type="GO" id="GO:0008168">
    <property type="term" value="F:methyltransferase activity"/>
    <property type="evidence" value="ECO:0007669"/>
    <property type="project" value="InterPro"/>
</dbReference>
<dbReference type="Gene3D" id="3.20.20.460">
    <property type="entry name" value="Monomethylamine methyltransferase MtmB"/>
    <property type="match status" value="1"/>
</dbReference>
<dbReference type="Pfam" id="PF05369">
    <property type="entry name" value="MtmB"/>
    <property type="match status" value="1"/>
</dbReference>
<sequence length="255" mass="27605">QDDKLADRVWEAAVDFLGECGVYCQTTNRVILFNKDEILDILKYAPDSVTVGAGTDAVTEYARKVGDPRRPLLMGSSIGTPIEDEYFVPSMIAYIQEPEVDVTMAPTLTSIYGYDIRTRSPLEILSSWREVELTLEAMRRAGRPGMAFTGVGSSISDVGQLSADGPGGLRQTDLHTFGIVSELKTNYDILNKLTHILLRDGVVDPYANPIYGGLGGGIDGQAVLITAAMIALNVFFMATCVGTSPTHPFNFNDTG</sequence>
<dbReference type="GO" id="GO:0032259">
    <property type="term" value="P:methylation"/>
    <property type="evidence" value="ECO:0007669"/>
    <property type="project" value="InterPro"/>
</dbReference>
<feature type="non-terminal residue" evidence="1">
    <location>
        <position position="255"/>
    </location>
</feature>
<feature type="non-terminal residue" evidence="1">
    <location>
        <position position="1"/>
    </location>
</feature>
<accession>X0VZ77</accession>
<organism evidence="1">
    <name type="scientific">marine sediment metagenome</name>
    <dbReference type="NCBI Taxonomy" id="412755"/>
    <lineage>
        <taxon>unclassified sequences</taxon>
        <taxon>metagenomes</taxon>
        <taxon>ecological metagenomes</taxon>
    </lineage>
</organism>